<dbReference type="AlphaFoldDB" id="A0A0F7X1W4"/>
<proteinExistence type="predicted"/>
<dbReference type="EMBL" id="LN847049">
    <property type="protein sequence ID" value="CRI42572.1"/>
    <property type="molecule type" value="Genomic_DNA"/>
</dbReference>
<reference evidence="1" key="1">
    <citation type="submission" date="2015-05" db="EMBL/GenBank/DDBJ databases">
        <authorList>
            <person name="Rattei Thomas"/>
        </authorList>
    </citation>
    <scope>NUCLEOTIDE SEQUENCE</scope>
    <source>
        <strain evidence="1">DC9</strain>
    </source>
</reference>
<accession>A0A0F7X1W4</accession>
<protein>
    <submittedName>
        <fullName evidence="1">Uncharacterized protein</fullName>
    </submittedName>
</protein>
<evidence type="ECO:0000313" key="1">
    <source>
        <dbReference type="EMBL" id="CRI42572.1"/>
    </source>
</evidence>
<name>A0A0F7X1W4_CHLPN</name>
<gene>
    <name evidence="1" type="ORF">BN1224_DC9_BS_00550</name>
</gene>
<sequence length="54" mass="6370">MLSLGMQSRSYSLLSKTDYRFKRYSFFSNRLERGGGRSHRVRILAFIAKFFDDG</sequence>
<organism evidence="1">
    <name type="scientific">Chlamydia pneumoniae</name>
    <name type="common">Chlamydophila pneumoniae</name>
    <dbReference type="NCBI Taxonomy" id="83558"/>
    <lineage>
        <taxon>Bacteria</taxon>
        <taxon>Pseudomonadati</taxon>
        <taxon>Chlamydiota</taxon>
        <taxon>Chlamydiia</taxon>
        <taxon>Chlamydiales</taxon>
        <taxon>Chlamydiaceae</taxon>
        <taxon>Chlamydia/Chlamydophila group</taxon>
        <taxon>Chlamydia</taxon>
    </lineage>
</organism>